<dbReference type="GO" id="GO:0014706">
    <property type="term" value="P:striated muscle tissue development"/>
    <property type="evidence" value="ECO:0007669"/>
    <property type="project" value="TreeGrafter"/>
</dbReference>
<organism evidence="8 9">
    <name type="scientific">Falco tinnunculus</name>
    <name type="common">Common kestrel</name>
    <dbReference type="NCBI Taxonomy" id="100819"/>
    <lineage>
        <taxon>Eukaryota</taxon>
        <taxon>Metazoa</taxon>
        <taxon>Chordata</taxon>
        <taxon>Craniata</taxon>
        <taxon>Vertebrata</taxon>
        <taxon>Euteleostomi</taxon>
        <taxon>Archelosauria</taxon>
        <taxon>Archosauria</taxon>
        <taxon>Dinosauria</taxon>
        <taxon>Saurischia</taxon>
        <taxon>Theropoda</taxon>
        <taxon>Coelurosauria</taxon>
        <taxon>Aves</taxon>
        <taxon>Neognathae</taxon>
        <taxon>Neoaves</taxon>
        <taxon>Telluraves</taxon>
        <taxon>Australaves</taxon>
        <taxon>Falconiformes</taxon>
        <taxon>Falconidae</taxon>
        <taxon>Falco</taxon>
    </lineage>
</organism>
<dbReference type="GO" id="GO:0030055">
    <property type="term" value="C:cell-substrate junction"/>
    <property type="evidence" value="ECO:0007669"/>
    <property type="project" value="TreeGrafter"/>
</dbReference>
<dbReference type="InterPro" id="IPR005844">
    <property type="entry name" value="A-D-PHexomutase_a/b/a-I"/>
</dbReference>
<evidence type="ECO:0000313" key="9">
    <source>
        <dbReference type="Proteomes" id="UP000694562"/>
    </source>
</evidence>
<dbReference type="PANTHER" id="PTHR22573">
    <property type="entry name" value="PHOSPHOHEXOMUTASE FAMILY MEMBER"/>
    <property type="match status" value="1"/>
</dbReference>
<dbReference type="Pfam" id="PF02880">
    <property type="entry name" value="PGM_PMM_III"/>
    <property type="match status" value="1"/>
</dbReference>
<dbReference type="InterPro" id="IPR045244">
    <property type="entry name" value="PGM"/>
</dbReference>
<dbReference type="InterPro" id="IPR005846">
    <property type="entry name" value="A-D-PHexomutase_a/b/a-III"/>
</dbReference>
<dbReference type="Pfam" id="PF24947">
    <property type="entry name" value="PGM1_C_vert_fung"/>
    <property type="match status" value="1"/>
</dbReference>
<accession>A0A8C4XST0</accession>
<evidence type="ECO:0000259" key="5">
    <source>
        <dbReference type="Pfam" id="PF02878"/>
    </source>
</evidence>
<keyword evidence="9" id="KW-1185">Reference proteome</keyword>
<dbReference type="FunFam" id="3.40.120.10:FF:000007">
    <property type="entry name" value="Phosphoglucomutase 5"/>
    <property type="match status" value="1"/>
</dbReference>
<keyword evidence="3" id="KW-0963">Cytoplasm</keyword>
<dbReference type="AlphaFoldDB" id="A0A8C4XST0"/>
<dbReference type="InterPro" id="IPR005841">
    <property type="entry name" value="Alpha-D-phosphohexomutase_SF"/>
</dbReference>
<dbReference type="GO" id="GO:0042383">
    <property type="term" value="C:sarcolemma"/>
    <property type="evidence" value="ECO:0007669"/>
    <property type="project" value="TreeGrafter"/>
</dbReference>
<dbReference type="InterPro" id="IPR036900">
    <property type="entry name" value="A-D-PHexomutase_C_sf"/>
</dbReference>
<evidence type="ECO:0000256" key="4">
    <source>
        <dbReference type="ARBA" id="ARBA00022553"/>
    </source>
</evidence>
<dbReference type="GO" id="GO:0005829">
    <property type="term" value="C:cytosol"/>
    <property type="evidence" value="ECO:0007669"/>
    <property type="project" value="TreeGrafter"/>
</dbReference>
<evidence type="ECO:0000256" key="2">
    <source>
        <dbReference type="ARBA" id="ARBA00010231"/>
    </source>
</evidence>
<dbReference type="GO" id="GO:0030239">
    <property type="term" value="P:myofibril assembly"/>
    <property type="evidence" value="ECO:0007669"/>
    <property type="project" value="TreeGrafter"/>
</dbReference>
<reference evidence="8" key="1">
    <citation type="submission" date="2025-08" db="UniProtKB">
        <authorList>
            <consortium name="Ensembl"/>
        </authorList>
    </citation>
    <scope>IDENTIFICATION</scope>
</reference>
<sequence length="567" mass="62744">MERTPIPVLTVQTAPYEDQRPTGGGGLRRPTALFESQRNYLPNFVQSLLSSVDLRDRQGCTMVVGSDGRYFSKTAIEIVVQMAAANGIGRLVIGQNGILSTPAVSCIIRKIKAAGGIILTASHSPGGPGGEFGVKFEVANGGPAPDIVSDKIYQISKTLEEYAICPDLRVDLSRLGRQEFDLENKFKPFRVEIVDSVDIYLNLLRSIFDFNAIRNLLTGPNQIKIRIDAMNGVMGPYVRRILCDELGAPANSAINCIPLEDFGGQPPDPNLTYATALLEAMRGGEYGFGAAFDADGDRYMILGQNGFFVNASDSLAIIAANLSCIPYFCQMGVRGFGRSMPTSTALDKVAKIMKVPVYETPTGWRYFSNLMDSGRCSLCGEESFGTGSDHLREKDGLWAVLVWLSILAARRQSVEEIVRDHWTKFGRHYYCRFDYEALEPRTAYFIMRDLEALTTDKSFSHQQFAVGNNIYSVERTDSFEYIDPVDGTVTKRQGLRIVFTDASRLIFRMSASSHVRATLRIYAESYEKDPSQHNKEPQAVLSPLIAIALKISQIHERTGRKGPTVIT</sequence>
<dbReference type="Pfam" id="PF02879">
    <property type="entry name" value="PGM_PMM_II"/>
    <property type="match status" value="1"/>
</dbReference>
<dbReference type="Proteomes" id="UP000694562">
    <property type="component" value="Unplaced"/>
</dbReference>
<dbReference type="GO" id="GO:0005975">
    <property type="term" value="P:carbohydrate metabolic process"/>
    <property type="evidence" value="ECO:0007669"/>
    <property type="project" value="InterPro"/>
</dbReference>
<dbReference type="InterPro" id="IPR005845">
    <property type="entry name" value="A-D-PHexomutase_a/b/a-II"/>
</dbReference>
<dbReference type="Gene3D" id="3.30.310.50">
    <property type="entry name" value="Alpha-D-phosphohexomutase, C-terminal domain"/>
    <property type="match status" value="1"/>
</dbReference>
<dbReference type="FunFam" id="3.40.120.10:FF:000005">
    <property type="entry name" value="Phosphoglucomutase 5"/>
    <property type="match status" value="1"/>
</dbReference>
<dbReference type="PANTHER" id="PTHR22573:SF27">
    <property type="entry name" value="PHOSPHOGLUCOMUTASE-LIKE PROTEIN 5"/>
    <property type="match status" value="1"/>
</dbReference>
<dbReference type="OMA" id="YIPDYAG"/>
<dbReference type="Pfam" id="PF02878">
    <property type="entry name" value="PGM_PMM_I"/>
    <property type="match status" value="1"/>
</dbReference>
<dbReference type="NCBIfam" id="NF005737">
    <property type="entry name" value="PRK07564.1-1"/>
    <property type="match status" value="1"/>
</dbReference>
<feature type="domain" description="Alpha-D-phosphohexomutase alpha/beta/alpha" evidence="7">
    <location>
        <begin position="324"/>
        <end position="425"/>
    </location>
</feature>
<evidence type="ECO:0000259" key="7">
    <source>
        <dbReference type="Pfam" id="PF02880"/>
    </source>
</evidence>
<dbReference type="GO" id="GO:0004614">
    <property type="term" value="F:phosphoglucomutase activity"/>
    <property type="evidence" value="ECO:0007669"/>
    <property type="project" value="InterPro"/>
</dbReference>
<keyword evidence="4" id="KW-0597">Phosphoprotein</keyword>
<reference evidence="8" key="2">
    <citation type="submission" date="2025-09" db="UniProtKB">
        <authorList>
            <consortium name="Ensembl"/>
        </authorList>
    </citation>
    <scope>IDENTIFICATION</scope>
</reference>
<evidence type="ECO:0000256" key="3">
    <source>
        <dbReference type="ARBA" id="ARBA00022490"/>
    </source>
</evidence>
<comment type="subcellular location">
    <subcellularLocation>
        <location evidence="1">Cytoplasm</location>
    </subcellularLocation>
</comment>
<dbReference type="Gene3D" id="3.40.120.10">
    <property type="entry name" value="Alpha-D-Glucose-1,6-Bisphosphate, subunit A, domain 3"/>
    <property type="match status" value="3"/>
</dbReference>
<feature type="domain" description="Alpha-D-phosphohexomutase alpha/beta/alpha" evidence="6">
    <location>
        <begin position="200"/>
        <end position="305"/>
    </location>
</feature>
<dbReference type="FunFam" id="3.30.310.50:FF:000002">
    <property type="entry name" value="Phosphoglucomutase 5"/>
    <property type="match status" value="1"/>
</dbReference>
<evidence type="ECO:0000313" key="8">
    <source>
        <dbReference type="Ensembl" id="ENSFTIP00000019403.1"/>
    </source>
</evidence>
<protein>
    <submittedName>
        <fullName evidence="8">Phosphoglucomutase 5</fullName>
    </submittedName>
</protein>
<feature type="domain" description="Alpha-D-phosphohexomutase alpha/beta/alpha" evidence="5">
    <location>
        <begin position="23"/>
        <end position="162"/>
    </location>
</feature>
<name>A0A8C4XST0_FALTI</name>
<comment type="similarity">
    <text evidence="2">Belongs to the phosphohexose mutase family.</text>
</comment>
<dbReference type="SUPFAM" id="SSF55957">
    <property type="entry name" value="Phosphoglucomutase, C-terminal domain"/>
    <property type="match status" value="1"/>
</dbReference>
<dbReference type="Ensembl" id="ENSFTIT00000020212.1">
    <property type="protein sequence ID" value="ENSFTIP00000019403.1"/>
    <property type="gene ID" value="ENSFTIG00000012729.1"/>
</dbReference>
<dbReference type="SUPFAM" id="SSF53738">
    <property type="entry name" value="Phosphoglucomutase, first 3 domains"/>
    <property type="match status" value="3"/>
</dbReference>
<evidence type="ECO:0000256" key="1">
    <source>
        <dbReference type="ARBA" id="ARBA00004496"/>
    </source>
</evidence>
<dbReference type="InterPro" id="IPR016055">
    <property type="entry name" value="A-D-PHexomutase_a/b/a-I/II/III"/>
</dbReference>
<dbReference type="FunFam" id="3.40.120.10:FF:000004">
    <property type="entry name" value="Phosphoglucomutase 5"/>
    <property type="match status" value="1"/>
</dbReference>
<dbReference type="PRINTS" id="PR00509">
    <property type="entry name" value="PGMPMM"/>
</dbReference>
<proteinExistence type="inferred from homology"/>
<evidence type="ECO:0000259" key="6">
    <source>
        <dbReference type="Pfam" id="PF02879"/>
    </source>
</evidence>
<dbReference type="GO" id="GO:0005912">
    <property type="term" value="C:adherens junction"/>
    <property type="evidence" value="ECO:0007669"/>
    <property type="project" value="TreeGrafter"/>
</dbReference>
<dbReference type="OrthoDB" id="2291at2759"/>